<feature type="non-terminal residue" evidence="1">
    <location>
        <position position="187"/>
    </location>
</feature>
<accession>A0A0M4EV92</accession>
<reference evidence="1 2" key="1">
    <citation type="submission" date="2015-08" db="EMBL/GenBank/DDBJ databases">
        <title>Ancestral chromatin configuration constrains chromatin evolution on differentiating sex chromosomes in Drosophila.</title>
        <authorList>
            <person name="Zhou Q."/>
            <person name="Bachtrog D."/>
        </authorList>
    </citation>
    <scope>NUCLEOTIDE SEQUENCE [LARGE SCALE GENOMIC DNA]</scope>
    <source>
        <tissue evidence="1">Whole larvae</tissue>
    </source>
</reference>
<name>A0A0M4EV92_DROBS</name>
<dbReference type="AlphaFoldDB" id="A0A0M4EV92"/>
<dbReference type="OMA" id="KKYGPFE"/>
<organism evidence="1 2">
    <name type="scientific">Drosophila busckii</name>
    <name type="common">Fruit fly</name>
    <dbReference type="NCBI Taxonomy" id="30019"/>
    <lineage>
        <taxon>Eukaryota</taxon>
        <taxon>Metazoa</taxon>
        <taxon>Ecdysozoa</taxon>
        <taxon>Arthropoda</taxon>
        <taxon>Hexapoda</taxon>
        <taxon>Insecta</taxon>
        <taxon>Pterygota</taxon>
        <taxon>Neoptera</taxon>
        <taxon>Endopterygota</taxon>
        <taxon>Diptera</taxon>
        <taxon>Brachycera</taxon>
        <taxon>Muscomorpha</taxon>
        <taxon>Ephydroidea</taxon>
        <taxon>Drosophilidae</taxon>
        <taxon>Drosophila</taxon>
    </lineage>
</organism>
<dbReference type="EMBL" id="CP012526">
    <property type="protein sequence ID" value="ALC47192.1"/>
    <property type="molecule type" value="Genomic_DNA"/>
</dbReference>
<evidence type="ECO:0000313" key="1">
    <source>
        <dbReference type="EMBL" id="ALC47192.1"/>
    </source>
</evidence>
<gene>
    <name evidence="1" type="ORF">Dbus_chr3Rg1942</name>
</gene>
<dbReference type="Proteomes" id="UP000494163">
    <property type="component" value="Chromosome 3R"/>
</dbReference>
<evidence type="ECO:0000313" key="2">
    <source>
        <dbReference type="Proteomes" id="UP000494163"/>
    </source>
</evidence>
<keyword evidence="2" id="KW-1185">Reference proteome</keyword>
<protein>
    <submittedName>
        <fullName evidence="1">CG34008</fullName>
    </submittedName>
</protein>
<sequence>MFLNDIGQPCILQHKSCGPYRQHNGPLLLISAAFVDHVPSAHWCKIIVGSARDVQRYKNTLPCTDESYNYIVLQPKEPMKVKFENTEIMVTLIPAKRNISFYLLNDKCINVLIADFVFGSLDFIANAGIFFHQMLSEGIDIMYIDNLLLDCGQETDKEGFYALVDLIRPKFLYGLRRGKIPKDLIDL</sequence>
<proteinExistence type="predicted"/>
<dbReference type="OrthoDB" id="7882957at2759"/>